<comment type="function">
    <text evidence="3 14 16">Endonuclease that specifically degrades the RNA of RNA-DNA hybrids.</text>
</comment>
<feature type="binding site" evidence="14 15">
    <location>
        <position position="79"/>
    </location>
    <ligand>
        <name>a divalent metal cation</name>
        <dbReference type="ChEBI" id="CHEBI:60240"/>
    </ligand>
</feature>
<dbReference type="PROSITE" id="PS51975">
    <property type="entry name" value="RNASE_H_2"/>
    <property type="match status" value="1"/>
</dbReference>
<dbReference type="NCBIfam" id="NF000595">
    <property type="entry name" value="PRK00015.1-3"/>
    <property type="match status" value="1"/>
</dbReference>
<dbReference type="NCBIfam" id="NF000594">
    <property type="entry name" value="PRK00015.1-1"/>
    <property type="match status" value="1"/>
</dbReference>
<comment type="caution">
    <text evidence="18">The sequence shown here is derived from an EMBL/GenBank/DDBJ whole genome shotgun (WGS) entry which is preliminary data.</text>
</comment>
<comment type="subcellular location">
    <subcellularLocation>
        <location evidence="4 14">Cytoplasm</location>
    </subcellularLocation>
</comment>
<organism evidence="18 19">
    <name type="scientific">Cytobacillus mangrovibacter</name>
    <dbReference type="NCBI Taxonomy" id="3299024"/>
    <lineage>
        <taxon>Bacteria</taxon>
        <taxon>Bacillati</taxon>
        <taxon>Bacillota</taxon>
        <taxon>Bacilli</taxon>
        <taxon>Bacillales</taxon>
        <taxon>Bacillaceae</taxon>
        <taxon>Cytobacillus</taxon>
    </lineage>
</organism>
<evidence type="ECO:0000256" key="13">
    <source>
        <dbReference type="ARBA" id="ARBA00023211"/>
    </source>
</evidence>
<evidence type="ECO:0000256" key="7">
    <source>
        <dbReference type="ARBA" id="ARBA00019179"/>
    </source>
</evidence>
<evidence type="ECO:0000256" key="5">
    <source>
        <dbReference type="ARBA" id="ARBA00007383"/>
    </source>
</evidence>
<dbReference type="InterPro" id="IPR001352">
    <property type="entry name" value="RNase_HII/HIII"/>
</dbReference>
<keyword evidence="9 14" id="KW-0540">Nuclease</keyword>
<dbReference type="EC" id="3.1.26.4" evidence="6 14"/>
<evidence type="ECO:0000256" key="15">
    <source>
        <dbReference type="PROSITE-ProRule" id="PRU01319"/>
    </source>
</evidence>
<dbReference type="PANTHER" id="PTHR10954:SF18">
    <property type="entry name" value="RIBONUCLEASE HII"/>
    <property type="match status" value="1"/>
</dbReference>
<evidence type="ECO:0000256" key="2">
    <source>
        <dbReference type="ARBA" id="ARBA00001946"/>
    </source>
</evidence>
<keyword evidence="13 14" id="KW-0464">Manganese</keyword>
<dbReference type="Gene3D" id="3.30.420.10">
    <property type="entry name" value="Ribonuclease H-like superfamily/Ribonuclease H"/>
    <property type="match status" value="1"/>
</dbReference>
<evidence type="ECO:0000256" key="3">
    <source>
        <dbReference type="ARBA" id="ARBA00004065"/>
    </source>
</evidence>
<name>A0ABW6JTM6_9BACI</name>
<keyword evidence="11 14" id="KW-0255">Endonuclease</keyword>
<comment type="cofactor">
    <cofactor evidence="14 15">
        <name>Mn(2+)</name>
        <dbReference type="ChEBI" id="CHEBI:29035"/>
    </cofactor>
    <cofactor evidence="14 15">
        <name>Mg(2+)</name>
        <dbReference type="ChEBI" id="CHEBI:18420"/>
    </cofactor>
    <text evidence="14 15">Manganese or magnesium. Binds 1 divalent metal ion per monomer in the absence of substrate. May bind a second metal ion after substrate binding.</text>
</comment>
<comment type="similarity">
    <text evidence="5 14 16">Belongs to the RNase HII family.</text>
</comment>
<comment type="catalytic activity">
    <reaction evidence="1 14 15 16">
        <text>Endonucleolytic cleavage to 5'-phosphomonoester.</text>
        <dbReference type="EC" id="3.1.26.4"/>
    </reaction>
</comment>
<dbReference type="InterPro" id="IPR022898">
    <property type="entry name" value="RNase_HII"/>
</dbReference>
<comment type="cofactor">
    <cofactor evidence="2">
        <name>Mg(2+)</name>
        <dbReference type="ChEBI" id="CHEBI:18420"/>
    </cofactor>
</comment>
<protein>
    <recommendedName>
        <fullName evidence="7 14">Ribonuclease HII</fullName>
        <shortName evidence="14">RNase HII</shortName>
        <ecNumber evidence="6 14">3.1.26.4</ecNumber>
    </recommendedName>
</protein>
<evidence type="ECO:0000256" key="6">
    <source>
        <dbReference type="ARBA" id="ARBA00012180"/>
    </source>
</evidence>
<keyword evidence="10 14" id="KW-0479">Metal-binding</keyword>
<dbReference type="SUPFAM" id="SSF53098">
    <property type="entry name" value="Ribonuclease H-like"/>
    <property type="match status" value="1"/>
</dbReference>
<feature type="domain" description="RNase H type-2" evidence="17">
    <location>
        <begin position="72"/>
        <end position="257"/>
    </location>
</feature>
<feature type="binding site" evidence="14 15">
    <location>
        <position position="170"/>
    </location>
    <ligand>
        <name>a divalent metal cation</name>
        <dbReference type="ChEBI" id="CHEBI:60240"/>
    </ligand>
</feature>
<dbReference type="InterPro" id="IPR024567">
    <property type="entry name" value="RNase_HII/HIII_dom"/>
</dbReference>
<dbReference type="EMBL" id="JBIACJ010000001">
    <property type="protein sequence ID" value="MFE8695202.1"/>
    <property type="molecule type" value="Genomic_DNA"/>
</dbReference>
<evidence type="ECO:0000313" key="18">
    <source>
        <dbReference type="EMBL" id="MFE8695202.1"/>
    </source>
</evidence>
<gene>
    <name evidence="14" type="primary">rnhB</name>
    <name evidence="18" type="ORF">ACFYKT_02395</name>
</gene>
<evidence type="ECO:0000256" key="14">
    <source>
        <dbReference type="HAMAP-Rule" id="MF_00052"/>
    </source>
</evidence>
<dbReference type="PANTHER" id="PTHR10954">
    <property type="entry name" value="RIBONUCLEASE H2 SUBUNIT A"/>
    <property type="match status" value="1"/>
</dbReference>
<dbReference type="InterPro" id="IPR012337">
    <property type="entry name" value="RNaseH-like_sf"/>
</dbReference>
<evidence type="ECO:0000256" key="16">
    <source>
        <dbReference type="RuleBase" id="RU003515"/>
    </source>
</evidence>
<dbReference type="CDD" id="cd07182">
    <property type="entry name" value="RNase_HII_bacteria_HII_like"/>
    <property type="match status" value="1"/>
</dbReference>
<evidence type="ECO:0000256" key="10">
    <source>
        <dbReference type="ARBA" id="ARBA00022723"/>
    </source>
</evidence>
<evidence type="ECO:0000313" key="19">
    <source>
        <dbReference type="Proteomes" id="UP001601058"/>
    </source>
</evidence>
<keyword evidence="12 14" id="KW-0378">Hydrolase</keyword>
<keyword evidence="19" id="KW-1185">Reference proteome</keyword>
<keyword evidence="8 14" id="KW-0963">Cytoplasm</keyword>
<evidence type="ECO:0000256" key="4">
    <source>
        <dbReference type="ARBA" id="ARBA00004496"/>
    </source>
</evidence>
<feature type="binding site" evidence="14 15">
    <location>
        <position position="78"/>
    </location>
    <ligand>
        <name>a divalent metal cation</name>
        <dbReference type="ChEBI" id="CHEBI:60240"/>
    </ligand>
</feature>
<accession>A0ABW6JTM6</accession>
<evidence type="ECO:0000256" key="1">
    <source>
        <dbReference type="ARBA" id="ARBA00000077"/>
    </source>
</evidence>
<dbReference type="HAMAP" id="MF_00052_B">
    <property type="entry name" value="RNase_HII_B"/>
    <property type="match status" value="1"/>
</dbReference>
<proteinExistence type="inferred from homology"/>
<dbReference type="Pfam" id="PF01351">
    <property type="entry name" value="RNase_HII"/>
    <property type="match status" value="1"/>
</dbReference>
<evidence type="ECO:0000256" key="9">
    <source>
        <dbReference type="ARBA" id="ARBA00022722"/>
    </source>
</evidence>
<evidence type="ECO:0000256" key="8">
    <source>
        <dbReference type="ARBA" id="ARBA00022490"/>
    </source>
</evidence>
<sequence length="257" mass="28830">MDKLTIHEIKEKLQTEVELDSPFIQLIARDERKGVQQLLKKWRAGKEKEKESYEKHLQMTIYEKKYQVEGYQHIAGIDEVGRGPLAGPVVAAAVILPSDFYLPGLDDSKKLSEQKRNEYFEIIQAEALSVSVGMIEVDEIDRINIFEATKKAMNIAIAGLNVSPDFLLVDAVKLQTPYPQESIIKGDGKSISIAAASIIAKVTRDRLMIEMEAEYPGYGFSQHMGYGTKGHLSAIERLGITPHHRKSFAPIKNYVSV</sequence>
<dbReference type="InterPro" id="IPR036397">
    <property type="entry name" value="RNaseH_sf"/>
</dbReference>
<dbReference type="Proteomes" id="UP001601058">
    <property type="component" value="Unassembled WGS sequence"/>
</dbReference>
<evidence type="ECO:0000256" key="12">
    <source>
        <dbReference type="ARBA" id="ARBA00022801"/>
    </source>
</evidence>
<evidence type="ECO:0000259" key="17">
    <source>
        <dbReference type="PROSITE" id="PS51975"/>
    </source>
</evidence>
<dbReference type="RefSeq" id="WP_389214876.1">
    <property type="nucleotide sequence ID" value="NZ_JBIACJ010000001.1"/>
</dbReference>
<dbReference type="GO" id="GO:0004523">
    <property type="term" value="F:RNA-DNA hybrid ribonuclease activity"/>
    <property type="evidence" value="ECO:0007669"/>
    <property type="project" value="UniProtKB-EC"/>
</dbReference>
<evidence type="ECO:0000256" key="11">
    <source>
        <dbReference type="ARBA" id="ARBA00022759"/>
    </source>
</evidence>
<reference evidence="18 19" key="1">
    <citation type="submission" date="2024-08" db="EMBL/GenBank/DDBJ databases">
        <title>Two novel Cytobacillus novel species.</title>
        <authorList>
            <person name="Liu G."/>
        </authorList>
    </citation>
    <scope>NUCLEOTIDE SEQUENCE [LARGE SCALE GENOMIC DNA]</scope>
    <source>
        <strain evidence="18 19">FJAT-53684</strain>
    </source>
</reference>